<keyword evidence="1" id="KW-0812">Transmembrane</keyword>
<dbReference type="AlphaFoldDB" id="A0A6L5GBD3"/>
<evidence type="ECO:0000313" key="2">
    <source>
        <dbReference type="EMBL" id="MQM26989.1"/>
    </source>
</evidence>
<dbReference type="EMBL" id="WIAO01000019">
    <property type="protein sequence ID" value="MQM26989.1"/>
    <property type="molecule type" value="Genomic_DNA"/>
</dbReference>
<proteinExistence type="predicted"/>
<name>A0A6L5GBD3_9ACTN</name>
<protein>
    <submittedName>
        <fullName evidence="2">Uncharacterized protein</fullName>
    </submittedName>
</protein>
<dbReference type="RefSeq" id="WP_153026144.1">
    <property type="nucleotide sequence ID" value="NZ_WIAO01000019.1"/>
</dbReference>
<gene>
    <name evidence="2" type="ORF">GFD30_15620</name>
</gene>
<comment type="caution">
    <text evidence="2">The sequence shown here is derived from an EMBL/GenBank/DDBJ whole genome shotgun (WGS) entry which is preliminary data.</text>
</comment>
<keyword evidence="1" id="KW-1133">Transmembrane helix</keyword>
<evidence type="ECO:0000256" key="1">
    <source>
        <dbReference type="SAM" id="Phobius"/>
    </source>
</evidence>
<keyword evidence="3" id="KW-1185">Reference proteome</keyword>
<feature type="transmembrane region" description="Helical" evidence="1">
    <location>
        <begin position="20"/>
        <end position="49"/>
    </location>
</feature>
<sequence>MIPQLVTVRWRRRGNRVRRLWIPVVPVALLLSPLLVLAVIGGVVACLLFDMSPLRMLGGIGRVLWTLPGTRFELEMHGTAVFLGIR</sequence>
<evidence type="ECO:0000313" key="3">
    <source>
        <dbReference type="Proteomes" id="UP000477750"/>
    </source>
</evidence>
<organism evidence="2 3">
    <name type="scientific">Glycomyces albidus</name>
    <dbReference type="NCBI Taxonomy" id="2656774"/>
    <lineage>
        <taxon>Bacteria</taxon>
        <taxon>Bacillati</taxon>
        <taxon>Actinomycetota</taxon>
        <taxon>Actinomycetes</taxon>
        <taxon>Glycomycetales</taxon>
        <taxon>Glycomycetaceae</taxon>
        <taxon>Glycomyces</taxon>
    </lineage>
</organism>
<keyword evidence="1" id="KW-0472">Membrane</keyword>
<reference evidence="2 3" key="1">
    <citation type="submission" date="2019-10" db="EMBL/GenBank/DDBJ databases">
        <title>Glycomyces albidus sp. nov., a novel actinomycete isolated from rhizosphere soil of wheat (Triticum aestivum L.).</title>
        <authorList>
            <person name="Qian L."/>
        </authorList>
    </citation>
    <scope>NUCLEOTIDE SEQUENCE [LARGE SCALE GENOMIC DNA]</scope>
    <source>
        <strain evidence="2 3">NEAU-7082</strain>
    </source>
</reference>
<accession>A0A6L5GBD3</accession>
<dbReference type="Proteomes" id="UP000477750">
    <property type="component" value="Unassembled WGS sequence"/>
</dbReference>